<dbReference type="STRING" id="139723.A0A182MA91"/>
<reference evidence="3" key="1">
    <citation type="submission" date="2013-09" db="EMBL/GenBank/DDBJ databases">
        <title>The Genome Sequence of Anopheles culicifacies species A.</title>
        <authorList>
            <consortium name="The Broad Institute Genomics Platform"/>
            <person name="Neafsey D.E."/>
            <person name="Besansky N."/>
            <person name="Howell P."/>
            <person name="Walton C."/>
            <person name="Young S.K."/>
            <person name="Zeng Q."/>
            <person name="Gargeya S."/>
            <person name="Fitzgerald M."/>
            <person name="Haas B."/>
            <person name="Abouelleil A."/>
            <person name="Allen A.W."/>
            <person name="Alvarado L."/>
            <person name="Arachchi H.M."/>
            <person name="Berlin A.M."/>
            <person name="Chapman S.B."/>
            <person name="Gainer-Dewar J."/>
            <person name="Goldberg J."/>
            <person name="Griggs A."/>
            <person name="Gujja S."/>
            <person name="Hansen M."/>
            <person name="Howarth C."/>
            <person name="Imamovic A."/>
            <person name="Ireland A."/>
            <person name="Larimer J."/>
            <person name="McCowan C."/>
            <person name="Murphy C."/>
            <person name="Pearson M."/>
            <person name="Poon T.W."/>
            <person name="Priest M."/>
            <person name="Roberts A."/>
            <person name="Saif S."/>
            <person name="Shea T."/>
            <person name="Sisk P."/>
            <person name="Sykes S."/>
            <person name="Wortman J."/>
            <person name="Nusbaum C."/>
            <person name="Birren B."/>
        </authorList>
    </citation>
    <scope>NUCLEOTIDE SEQUENCE [LARGE SCALE GENOMIC DNA]</scope>
    <source>
        <strain evidence="3">A-37</strain>
    </source>
</reference>
<organism evidence="2 3">
    <name type="scientific">Anopheles culicifacies</name>
    <dbReference type="NCBI Taxonomy" id="139723"/>
    <lineage>
        <taxon>Eukaryota</taxon>
        <taxon>Metazoa</taxon>
        <taxon>Ecdysozoa</taxon>
        <taxon>Arthropoda</taxon>
        <taxon>Hexapoda</taxon>
        <taxon>Insecta</taxon>
        <taxon>Pterygota</taxon>
        <taxon>Neoptera</taxon>
        <taxon>Endopterygota</taxon>
        <taxon>Diptera</taxon>
        <taxon>Nematocera</taxon>
        <taxon>Culicoidea</taxon>
        <taxon>Culicidae</taxon>
        <taxon>Anophelinae</taxon>
        <taxon>Anopheles</taxon>
        <taxon>culicifacies species complex</taxon>
    </lineage>
</organism>
<dbReference type="EnsemblMetazoa" id="ACUA013325-RA">
    <property type="protein sequence ID" value="ACUA013325-PA"/>
    <property type="gene ID" value="ACUA013325"/>
</dbReference>
<reference evidence="2" key="2">
    <citation type="submission" date="2020-05" db="UniProtKB">
        <authorList>
            <consortium name="EnsemblMetazoa"/>
        </authorList>
    </citation>
    <scope>IDENTIFICATION</scope>
    <source>
        <strain evidence="2">A-37</strain>
    </source>
</reference>
<evidence type="ECO:0000313" key="2">
    <source>
        <dbReference type="EnsemblMetazoa" id="ACUA013325-PA"/>
    </source>
</evidence>
<evidence type="ECO:0000256" key="1">
    <source>
        <dbReference type="SAM" id="Coils"/>
    </source>
</evidence>
<proteinExistence type="predicted"/>
<keyword evidence="3" id="KW-1185">Reference proteome</keyword>
<sequence length="219" mass="25208">MEDSRHELNQTELISTHQEELKQELLKYYRSSLIICLLKQSDAPISMENRALLSMYKHDGDMPLGLDNIRNIDISYHERIAIGKYIEAKITEQVRPFVEKAKRFSSGTLAELSASQFQEQYNNLQLDQERQELTDKLVQLKKRKLDLMKACAEIRTGPFQRNNVELKYAEACSMQNKTELLQKVLVNEIINCTPHAVKANQEVAANINTLLGKGKRDKS</sequence>
<dbReference type="VEuPathDB" id="VectorBase:ACUA013325"/>
<accession>A0A182MA91</accession>
<dbReference type="Proteomes" id="UP000075883">
    <property type="component" value="Unassembled WGS sequence"/>
</dbReference>
<protein>
    <submittedName>
        <fullName evidence="2">Uncharacterized protein</fullName>
    </submittedName>
</protein>
<dbReference type="AlphaFoldDB" id="A0A182MA91"/>
<feature type="coiled-coil region" evidence="1">
    <location>
        <begin position="123"/>
        <end position="150"/>
    </location>
</feature>
<keyword evidence="1" id="KW-0175">Coiled coil</keyword>
<name>A0A182MA91_9DIPT</name>
<dbReference type="EMBL" id="AXCM01001496">
    <property type="status" value="NOT_ANNOTATED_CDS"/>
    <property type="molecule type" value="Genomic_DNA"/>
</dbReference>
<evidence type="ECO:0000313" key="3">
    <source>
        <dbReference type="Proteomes" id="UP000075883"/>
    </source>
</evidence>